<protein>
    <submittedName>
        <fullName evidence="3">NAD(P)-dependent dehydrogenase (Short-subunit alcohol dehydrogenase family)</fullName>
    </submittedName>
</protein>
<dbReference type="InterPro" id="IPR002347">
    <property type="entry name" value="SDR_fam"/>
</dbReference>
<accession>A0A327SVQ9</accession>
<dbReference type="RefSeq" id="WP_111633252.1">
    <property type="nucleotide sequence ID" value="NZ_QLLR01000005.1"/>
</dbReference>
<sequence length="245" mass="25987">MEQIATSKEALQGQKIVIIGGSAGIGLATAKSAAAKNAAVIIISSNQQRINKALEELPETATGYAIDVTNETQVKNIFEQIGAFDHLIYTAGENLQLGDLKDTSLAGAHQFFEVRYWGAFSAVKYASPYVKGSIVLTSGIASNRPGKGWSLGASICSAMEGFARAMAVELAPVRVNIVSPGVVKTELWAGMSLVEQQEMFNQIGSSLPVKRVGNPDDLAKTYLYLIEQEYATGQTIIVDGGASLV</sequence>
<dbReference type="AlphaFoldDB" id="A0A327SVQ9"/>
<evidence type="ECO:0000313" key="4">
    <source>
        <dbReference type="Proteomes" id="UP000249754"/>
    </source>
</evidence>
<dbReference type="Pfam" id="PF13561">
    <property type="entry name" value="adh_short_C2"/>
    <property type="match status" value="1"/>
</dbReference>
<dbReference type="GO" id="GO:0016491">
    <property type="term" value="F:oxidoreductase activity"/>
    <property type="evidence" value="ECO:0007669"/>
    <property type="project" value="UniProtKB-KW"/>
</dbReference>
<name>A0A327SVQ9_9SPHI</name>
<dbReference type="Gene3D" id="3.40.50.720">
    <property type="entry name" value="NAD(P)-binding Rossmann-like Domain"/>
    <property type="match status" value="1"/>
</dbReference>
<comment type="similarity">
    <text evidence="1">Belongs to the short-chain dehydrogenases/reductases (SDR) family.</text>
</comment>
<keyword evidence="2" id="KW-0560">Oxidoreductase</keyword>
<evidence type="ECO:0000256" key="2">
    <source>
        <dbReference type="ARBA" id="ARBA00023002"/>
    </source>
</evidence>
<proteinExistence type="inferred from homology"/>
<dbReference type="InterPro" id="IPR036291">
    <property type="entry name" value="NAD(P)-bd_dom_sf"/>
</dbReference>
<dbReference type="PANTHER" id="PTHR43477:SF1">
    <property type="entry name" value="DIHYDROANTICAPSIN 7-DEHYDROGENASE"/>
    <property type="match status" value="1"/>
</dbReference>
<evidence type="ECO:0000313" key="3">
    <source>
        <dbReference type="EMBL" id="RAJ33008.1"/>
    </source>
</evidence>
<dbReference type="Proteomes" id="UP000249754">
    <property type="component" value="Unassembled WGS sequence"/>
</dbReference>
<comment type="caution">
    <text evidence="3">The sequence shown here is derived from an EMBL/GenBank/DDBJ whole genome shotgun (WGS) entry which is preliminary data.</text>
</comment>
<dbReference type="SUPFAM" id="SSF51735">
    <property type="entry name" value="NAD(P)-binding Rossmann-fold domains"/>
    <property type="match status" value="1"/>
</dbReference>
<dbReference type="OrthoDB" id="9806974at2"/>
<dbReference type="EMBL" id="QLLR01000005">
    <property type="protein sequence ID" value="RAJ33008.1"/>
    <property type="molecule type" value="Genomic_DNA"/>
</dbReference>
<evidence type="ECO:0000256" key="1">
    <source>
        <dbReference type="ARBA" id="ARBA00006484"/>
    </source>
</evidence>
<dbReference type="PANTHER" id="PTHR43477">
    <property type="entry name" value="DIHYDROANTICAPSIN 7-DEHYDROGENASE"/>
    <property type="match status" value="1"/>
</dbReference>
<gene>
    <name evidence="3" type="ORF">LY11_01698</name>
</gene>
<organism evidence="3 4">
    <name type="scientific">Pedobacter cryoconitis</name>
    <dbReference type="NCBI Taxonomy" id="188932"/>
    <lineage>
        <taxon>Bacteria</taxon>
        <taxon>Pseudomonadati</taxon>
        <taxon>Bacteroidota</taxon>
        <taxon>Sphingobacteriia</taxon>
        <taxon>Sphingobacteriales</taxon>
        <taxon>Sphingobacteriaceae</taxon>
        <taxon>Pedobacter</taxon>
    </lineage>
</organism>
<dbReference type="PRINTS" id="PR00081">
    <property type="entry name" value="GDHRDH"/>
</dbReference>
<dbReference type="InterPro" id="IPR051122">
    <property type="entry name" value="SDR_DHRS6-like"/>
</dbReference>
<reference evidence="3 4" key="1">
    <citation type="submission" date="2018-06" db="EMBL/GenBank/DDBJ databases">
        <title>Genomic Encyclopedia of Archaeal and Bacterial Type Strains, Phase II (KMG-II): from individual species to whole genera.</title>
        <authorList>
            <person name="Goeker M."/>
        </authorList>
    </citation>
    <scope>NUCLEOTIDE SEQUENCE [LARGE SCALE GENOMIC DNA]</scope>
    <source>
        <strain evidence="3 4">DSM 14825</strain>
    </source>
</reference>